<dbReference type="PANTHER" id="PTHR40661">
    <property type="match status" value="1"/>
</dbReference>
<sequence>MNNNKAFTMDQTEVRTIAKNLKKLMESRGVSEIEIARALNTSVMTIRRIISGETEDPRISTLKLITDYFQVSIDSLIEDNNGKSLRTMIKNTPLVVPILTWSVIEDQGVENLSLGDWPEWYTIAGDQDLIDEYTFAIESRPSMHPRFPMGTLFFINPIVQPIDGDLILIKFKNECNLSLRELIIDYPKWQLQAIIPGSETIYYDKQKHDIIGVVVLSLLRKRR</sequence>
<dbReference type="Proteomes" id="UP001615550">
    <property type="component" value="Unassembled WGS sequence"/>
</dbReference>
<evidence type="ECO:0000313" key="5">
    <source>
        <dbReference type="EMBL" id="MFJ1270097.1"/>
    </source>
</evidence>
<dbReference type="InterPro" id="IPR001387">
    <property type="entry name" value="Cro/C1-type_HTH"/>
</dbReference>
<dbReference type="SUPFAM" id="SSF51306">
    <property type="entry name" value="LexA/Signal peptidase"/>
    <property type="match status" value="1"/>
</dbReference>
<dbReference type="InterPro" id="IPR015927">
    <property type="entry name" value="Peptidase_S24_S26A/B/C"/>
</dbReference>
<accession>A0ABW8DBI8</accession>
<keyword evidence="3" id="KW-0804">Transcription</keyword>
<dbReference type="PANTHER" id="PTHR40661:SF1">
    <property type="entry name" value="HTH CRO_C1-TYPE DOMAIN-CONTAINING PROTEIN"/>
    <property type="match status" value="1"/>
</dbReference>
<dbReference type="SMART" id="SM00530">
    <property type="entry name" value="HTH_XRE"/>
    <property type="match status" value="1"/>
</dbReference>
<name>A0ABW8DBI8_9GAMM</name>
<dbReference type="RefSeq" id="WP_400188884.1">
    <property type="nucleotide sequence ID" value="NZ_JBGORX010000013.1"/>
</dbReference>
<evidence type="ECO:0000313" key="6">
    <source>
        <dbReference type="Proteomes" id="UP001615550"/>
    </source>
</evidence>
<keyword evidence="6" id="KW-1185">Reference proteome</keyword>
<organism evidence="5 6">
    <name type="scientific">Legionella lytica</name>
    <dbReference type="NCBI Taxonomy" id="96232"/>
    <lineage>
        <taxon>Bacteria</taxon>
        <taxon>Pseudomonadati</taxon>
        <taxon>Pseudomonadota</taxon>
        <taxon>Gammaproteobacteria</taxon>
        <taxon>Legionellales</taxon>
        <taxon>Legionellaceae</taxon>
        <taxon>Legionella</taxon>
    </lineage>
</organism>
<dbReference type="EMBL" id="JBGORX010000013">
    <property type="protein sequence ID" value="MFJ1270097.1"/>
    <property type="molecule type" value="Genomic_DNA"/>
</dbReference>
<dbReference type="SUPFAM" id="SSF47413">
    <property type="entry name" value="lambda repressor-like DNA-binding domains"/>
    <property type="match status" value="1"/>
</dbReference>
<evidence type="ECO:0000256" key="2">
    <source>
        <dbReference type="ARBA" id="ARBA00023125"/>
    </source>
</evidence>
<dbReference type="Pfam" id="PF01381">
    <property type="entry name" value="HTH_3"/>
    <property type="match status" value="1"/>
</dbReference>
<dbReference type="InterPro" id="IPR010982">
    <property type="entry name" value="Lambda_DNA-bd_dom_sf"/>
</dbReference>
<proteinExistence type="predicted"/>
<gene>
    <name evidence="5" type="ORF">ACD661_16180</name>
</gene>
<reference evidence="5 6" key="1">
    <citation type="submission" date="2024-08" db="EMBL/GenBank/DDBJ databases">
        <title>Draft Genome Sequence of Legionella lytica strain DSB2004, Isolated From a Fire Sprinkler System.</title>
        <authorList>
            <person name="Everhart A.D."/>
            <person name="Kidane D.T."/>
            <person name="Farone A.L."/>
            <person name="Farone M.B."/>
        </authorList>
    </citation>
    <scope>NUCLEOTIDE SEQUENCE [LARGE SCALE GENOMIC DNA]</scope>
    <source>
        <strain evidence="5 6">DSB2004</strain>
    </source>
</reference>
<dbReference type="Pfam" id="PF00717">
    <property type="entry name" value="Peptidase_S24"/>
    <property type="match status" value="1"/>
</dbReference>
<protein>
    <submittedName>
        <fullName evidence="5">XRE family transcriptional regulator</fullName>
    </submittedName>
</protein>
<dbReference type="Gene3D" id="1.10.260.40">
    <property type="entry name" value="lambda repressor-like DNA-binding domains"/>
    <property type="match status" value="1"/>
</dbReference>
<comment type="caution">
    <text evidence="5">The sequence shown here is derived from an EMBL/GenBank/DDBJ whole genome shotgun (WGS) entry which is preliminary data.</text>
</comment>
<dbReference type="InterPro" id="IPR036286">
    <property type="entry name" value="LexA/Signal_pep-like_sf"/>
</dbReference>
<dbReference type="PROSITE" id="PS50943">
    <property type="entry name" value="HTH_CROC1"/>
    <property type="match status" value="1"/>
</dbReference>
<evidence type="ECO:0000256" key="3">
    <source>
        <dbReference type="ARBA" id="ARBA00023163"/>
    </source>
</evidence>
<keyword evidence="1" id="KW-0805">Transcription regulation</keyword>
<dbReference type="CDD" id="cd00093">
    <property type="entry name" value="HTH_XRE"/>
    <property type="match status" value="1"/>
</dbReference>
<dbReference type="Gene3D" id="2.10.109.10">
    <property type="entry name" value="Umud Fragment, subunit A"/>
    <property type="match status" value="1"/>
</dbReference>
<evidence type="ECO:0000256" key="1">
    <source>
        <dbReference type="ARBA" id="ARBA00023015"/>
    </source>
</evidence>
<evidence type="ECO:0000259" key="4">
    <source>
        <dbReference type="PROSITE" id="PS50943"/>
    </source>
</evidence>
<keyword evidence="2" id="KW-0238">DNA-binding</keyword>
<feature type="domain" description="HTH cro/C1-type" evidence="4">
    <location>
        <begin position="21"/>
        <end position="76"/>
    </location>
</feature>